<keyword evidence="4" id="KW-1185">Reference proteome</keyword>
<accession>A0ABP6RHH1</accession>
<dbReference type="RefSeq" id="WP_344722154.1">
    <property type="nucleotide sequence ID" value="NZ_BAAAYG010000015.1"/>
</dbReference>
<evidence type="ECO:0000313" key="3">
    <source>
        <dbReference type="EMBL" id="GAA3288187.1"/>
    </source>
</evidence>
<gene>
    <name evidence="3" type="ORF">GCM10020260_26240</name>
</gene>
<dbReference type="EMBL" id="BAAAYG010000015">
    <property type="protein sequence ID" value="GAA3288187.1"/>
    <property type="molecule type" value="Genomic_DNA"/>
</dbReference>
<dbReference type="InterPro" id="IPR057630">
    <property type="entry name" value="Terminase_6"/>
</dbReference>
<feature type="domain" description="Terminase small subunit actinomycetes phage-type" evidence="2">
    <location>
        <begin position="7"/>
        <end position="91"/>
    </location>
</feature>
<evidence type="ECO:0000313" key="4">
    <source>
        <dbReference type="Proteomes" id="UP001501736"/>
    </source>
</evidence>
<reference evidence="4" key="1">
    <citation type="journal article" date="2019" name="Int. J. Syst. Evol. Microbiol.">
        <title>The Global Catalogue of Microorganisms (GCM) 10K type strain sequencing project: providing services to taxonomists for standard genome sequencing and annotation.</title>
        <authorList>
            <consortium name="The Broad Institute Genomics Platform"/>
            <consortium name="The Broad Institute Genome Sequencing Center for Infectious Disease"/>
            <person name="Wu L."/>
            <person name="Ma J."/>
        </authorList>
    </citation>
    <scope>NUCLEOTIDE SEQUENCE [LARGE SCALE GENOMIC DNA]</scope>
    <source>
        <strain evidence="4">JCM 11483</strain>
    </source>
</reference>
<proteinExistence type="predicted"/>
<sequence length="99" mass="10651">MAGIVEAFEETVGSCEHAEEVDAALIEPGRPTAARLQYAVENAEGAELTKTLHLMPHLMNVLREMRTPPAARVAVSTQAAPRTGSKLDQLRGELWGQAS</sequence>
<evidence type="ECO:0000256" key="1">
    <source>
        <dbReference type="SAM" id="MobiDB-lite"/>
    </source>
</evidence>
<protein>
    <recommendedName>
        <fullName evidence="2">Terminase small subunit actinomycetes phage-type domain-containing protein</fullName>
    </recommendedName>
</protein>
<evidence type="ECO:0000259" key="2">
    <source>
        <dbReference type="Pfam" id="PF23931"/>
    </source>
</evidence>
<name>A0ABP6RHH1_9MICC</name>
<dbReference type="Proteomes" id="UP001501736">
    <property type="component" value="Unassembled WGS sequence"/>
</dbReference>
<comment type="caution">
    <text evidence="3">The sequence shown here is derived from an EMBL/GenBank/DDBJ whole genome shotgun (WGS) entry which is preliminary data.</text>
</comment>
<dbReference type="Pfam" id="PF23931">
    <property type="entry name" value="Terminase_6"/>
    <property type="match status" value="1"/>
</dbReference>
<organism evidence="3 4">
    <name type="scientific">Nesterenkonia halobia</name>
    <dbReference type="NCBI Taxonomy" id="37922"/>
    <lineage>
        <taxon>Bacteria</taxon>
        <taxon>Bacillati</taxon>
        <taxon>Actinomycetota</taxon>
        <taxon>Actinomycetes</taxon>
        <taxon>Micrococcales</taxon>
        <taxon>Micrococcaceae</taxon>
        <taxon>Nesterenkonia</taxon>
    </lineage>
</organism>
<feature type="region of interest" description="Disordered" evidence="1">
    <location>
        <begin position="76"/>
        <end position="99"/>
    </location>
</feature>